<comment type="caution">
    <text evidence="7">The sequence shown here is derived from an EMBL/GenBank/DDBJ whole genome shotgun (WGS) entry which is preliminary data.</text>
</comment>
<protein>
    <submittedName>
        <fullName evidence="7">Transposase</fullName>
    </submittedName>
</protein>
<evidence type="ECO:0000256" key="4">
    <source>
        <dbReference type="ARBA" id="ARBA00023172"/>
    </source>
</evidence>
<keyword evidence="2" id="KW-0815">Transposition</keyword>
<sequence>MSIDLGIDNLATIVTNTGMKPVLVKGKHVKSINQYYNKMKSHFTSVLRQGKQINKGPFTSKRIEKLHQKRYLKIKDIFHKARHHIVKLAQEEEVCKIVIGQNKSWKQETDMGKKNNQTFCHIPHSLLIQMITYKANAVGIQVVVIEESYTSKASFLDHDCIPTYGTNDQNATFSGKRMKRGMYRSAKGIG</sequence>
<feature type="domain" description="Probable transposase IS891/IS1136/IS1341" evidence="5">
    <location>
        <begin position="2"/>
        <end position="104"/>
    </location>
</feature>
<accession>A0AA91ZR00</accession>
<name>A0AA91ZR00_9BACI</name>
<evidence type="ECO:0000259" key="5">
    <source>
        <dbReference type="Pfam" id="PF01385"/>
    </source>
</evidence>
<evidence type="ECO:0000256" key="1">
    <source>
        <dbReference type="ARBA" id="ARBA00008761"/>
    </source>
</evidence>
<gene>
    <name evidence="7" type="ORF">CON65_25630</name>
</gene>
<dbReference type="GO" id="GO:0006310">
    <property type="term" value="P:DNA recombination"/>
    <property type="evidence" value="ECO:0007669"/>
    <property type="project" value="UniProtKB-KW"/>
</dbReference>
<dbReference type="InterPro" id="IPR001959">
    <property type="entry name" value="Transposase"/>
</dbReference>
<comment type="similarity">
    <text evidence="1">In the C-terminal section; belongs to the transposase 35 family.</text>
</comment>
<dbReference type="GO" id="GO:0032196">
    <property type="term" value="P:transposition"/>
    <property type="evidence" value="ECO:0007669"/>
    <property type="project" value="UniProtKB-KW"/>
</dbReference>
<evidence type="ECO:0000256" key="2">
    <source>
        <dbReference type="ARBA" id="ARBA00022578"/>
    </source>
</evidence>
<organism evidence="7 8">
    <name type="scientific">Bacillus pseudomycoides</name>
    <dbReference type="NCBI Taxonomy" id="64104"/>
    <lineage>
        <taxon>Bacteria</taxon>
        <taxon>Bacillati</taxon>
        <taxon>Bacillota</taxon>
        <taxon>Bacilli</taxon>
        <taxon>Bacillales</taxon>
        <taxon>Bacillaceae</taxon>
        <taxon>Bacillus</taxon>
        <taxon>Bacillus cereus group</taxon>
    </lineage>
</organism>
<dbReference type="NCBIfam" id="TIGR01766">
    <property type="entry name" value="IS200/IS605 family accessory protein TnpB-like domain"/>
    <property type="match status" value="1"/>
</dbReference>
<feature type="non-terminal residue" evidence="7">
    <location>
        <position position="190"/>
    </location>
</feature>
<feature type="domain" description="Cas12f1-like TNB" evidence="6">
    <location>
        <begin position="125"/>
        <end position="153"/>
    </location>
</feature>
<proteinExistence type="inferred from homology"/>
<keyword evidence="4" id="KW-0233">DNA recombination</keyword>
<dbReference type="InterPro" id="IPR010095">
    <property type="entry name" value="Cas12f1-like_TNB"/>
</dbReference>
<reference evidence="7 8" key="1">
    <citation type="submission" date="2017-09" db="EMBL/GenBank/DDBJ databases">
        <title>Large-scale bioinformatics analysis of Bacillus genomes uncovers conserved roles of natural products in bacterial physiology.</title>
        <authorList>
            <consortium name="Agbiome Team Llc"/>
            <person name="Bleich R.M."/>
            <person name="Grubbs K.J."/>
            <person name="Santa Maria K.C."/>
            <person name="Allen S.E."/>
            <person name="Farag S."/>
            <person name="Shank E.A."/>
            <person name="Bowers A."/>
        </authorList>
    </citation>
    <scope>NUCLEOTIDE SEQUENCE [LARGE SCALE GENOMIC DNA]</scope>
    <source>
        <strain evidence="7 8">AFS092012</strain>
    </source>
</reference>
<evidence type="ECO:0000259" key="6">
    <source>
        <dbReference type="Pfam" id="PF07282"/>
    </source>
</evidence>
<dbReference type="EMBL" id="NVOR01000180">
    <property type="protein sequence ID" value="PED79929.1"/>
    <property type="molecule type" value="Genomic_DNA"/>
</dbReference>
<evidence type="ECO:0000313" key="8">
    <source>
        <dbReference type="Proteomes" id="UP000221020"/>
    </source>
</evidence>
<dbReference type="Pfam" id="PF01385">
    <property type="entry name" value="OrfB_IS605"/>
    <property type="match status" value="1"/>
</dbReference>
<evidence type="ECO:0000313" key="7">
    <source>
        <dbReference type="EMBL" id="PED79929.1"/>
    </source>
</evidence>
<dbReference type="Proteomes" id="UP000221020">
    <property type="component" value="Unassembled WGS sequence"/>
</dbReference>
<dbReference type="GO" id="GO:0003677">
    <property type="term" value="F:DNA binding"/>
    <property type="evidence" value="ECO:0007669"/>
    <property type="project" value="UniProtKB-KW"/>
</dbReference>
<keyword evidence="3" id="KW-0238">DNA-binding</keyword>
<evidence type="ECO:0000256" key="3">
    <source>
        <dbReference type="ARBA" id="ARBA00023125"/>
    </source>
</evidence>
<dbReference type="NCBIfam" id="NF040570">
    <property type="entry name" value="guided_TnpB"/>
    <property type="match status" value="1"/>
</dbReference>
<dbReference type="AlphaFoldDB" id="A0AA91ZR00"/>
<dbReference type="Pfam" id="PF07282">
    <property type="entry name" value="Cas12f1-like_TNB"/>
    <property type="match status" value="1"/>
</dbReference>